<evidence type="ECO:0000313" key="11">
    <source>
        <dbReference type="Proteomes" id="UP000800092"/>
    </source>
</evidence>
<feature type="compositionally biased region" description="Polar residues" evidence="8">
    <location>
        <begin position="48"/>
        <end position="72"/>
    </location>
</feature>
<sequence>MKTKPQKLREEAPHADTGDSKMDSVLASLFASSAGPVQRPQKSRLQEDSAQTISYSPQKSDGTVNDGPTNAKTDFPQASPELEENALVSHSRRKRKSRPQQEEIEDTYLRRLSQDARSSEMDGEDSQARKRLRLERSMNTSSANDGQDNEAEDSERKSSSPADEDGDDASEEVESGEDQPPLHESLMPDQADSEIEKASRTVFLGNVSNSAIISKSARRVLMTHISTVLQSPSLPQGAHKVQSLRFRSTAYGGSVPKKGAFARKDVMDATTKSTNAYVVYTSQSAAREAAKTLNGTVVLDRHLRADLVAHPAKVDHRRCVFVGNLGFVDDESSSKPADSDDEDHRGKRNKSKSSGPGDVEEGLWREFGKVGVVESVRVIRDAKTRVGKGFAYVQFIDENAVEEALLYDGKKFPPLLPRKLRVSRAKSIKRNATTKSKSQQRSLAEGSARTLPRDGNSKSDSLQRSLVGRAGKMLGKAGAAAMSGRSSRSRAEPNREPTTQFQINGDSSARIRSPENFVFEGHRASSLQRPSGLKLAARGKWKSKGQKSGRPKTRGANRAAAWKAKGPKRP</sequence>
<feature type="region of interest" description="Disordered" evidence="8">
    <location>
        <begin position="1"/>
        <end position="194"/>
    </location>
</feature>
<feature type="compositionally biased region" description="Acidic residues" evidence="8">
    <location>
        <begin position="162"/>
        <end position="177"/>
    </location>
</feature>
<feature type="region of interest" description="Disordered" evidence="8">
    <location>
        <begin position="331"/>
        <end position="360"/>
    </location>
</feature>
<dbReference type="EMBL" id="ML991777">
    <property type="protein sequence ID" value="KAF2238029.1"/>
    <property type="molecule type" value="Genomic_DNA"/>
</dbReference>
<reference evidence="10" key="1">
    <citation type="journal article" date="2020" name="Stud. Mycol.">
        <title>101 Dothideomycetes genomes: a test case for predicting lifestyles and emergence of pathogens.</title>
        <authorList>
            <person name="Haridas S."/>
            <person name="Albert R."/>
            <person name="Binder M."/>
            <person name="Bloem J."/>
            <person name="Labutti K."/>
            <person name="Salamov A."/>
            <person name="Andreopoulos B."/>
            <person name="Baker S."/>
            <person name="Barry K."/>
            <person name="Bills G."/>
            <person name="Bluhm B."/>
            <person name="Cannon C."/>
            <person name="Castanera R."/>
            <person name="Culley D."/>
            <person name="Daum C."/>
            <person name="Ezra D."/>
            <person name="Gonzalez J."/>
            <person name="Henrissat B."/>
            <person name="Kuo A."/>
            <person name="Liang C."/>
            <person name="Lipzen A."/>
            <person name="Lutzoni F."/>
            <person name="Magnuson J."/>
            <person name="Mondo S."/>
            <person name="Nolan M."/>
            <person name="Ohm R."/>
            <person name="Pangilinan J."/>
            <person name="Park H.-J."/>
            <person name="Ramirez L."/>
            <person name="Alfaro M."/>
            <person name="Sun H."/>
            <person name="Tritt A."/>
            <person name="Yoshinaga Y."/>
            <person name="Zwiers L.-H."/>
            <person name="Turgeon B."/>
            <person name="Goodwin S."/>
            <person name="Spatafora J."/>
            <person name="Crous P."/>
            <person name="Grigoriev I."/>
        </authorList>
    </citation>
    <scope>NUCLEOTIDE SEQUENCE</scope>
    <source>
        <strain evidence="10">Tuck. ex Michener</strain>
    </source>
</reference>
<dbReference type="PANTHER" id="PTHR23236:SF25">
    <property type="entry name" value="RNA-BINDING PROTEIN 34"/>
    <property type="match status" value="1"/>
</dbReference>
<feature type="compositionally biased region" description="Polar residues" evidence="8">
    <location>
        <begin position="496"/>
        <end position="507"/>
    </location>
</feature>
<feature type="compositionally biased region" description="Basic and acidic residues" evidence="8">
    <location>
        <begin position="7"/>
        <end position="22"/>
    </location>
</feature>
<dbReference type="GO" id="GO:0019843">
    <property type="term" value="F:rRNA binding"/>
    <property type="evidence" value="ECO:0007669"/>
    <property type="project" value="TreeGrafter"/>
</dbReference>
<evidence type="ECO:0000256" key="3">
    <source>
        <dbReference type="ARBA" id="ARBA00007077"/>
    </source>
</evidence>
<evidence type="ECO:0000256" key="4">
    <source>
        <dbReference type="ARBA" id="ARBA00015520"/>
    </source>
</evidence>
<feature type="compositionally biased region" description="Basic residues" evidence="8">
    <location>
        <begin position="537"/>
        <end position="555"/>
    </location>
</feature>
<dbReference type="GO" id="GO:0000463">
    <property type="term" value="P:maturation of LSU-rRNA from tricistronic rRNA transcript (SSU-rRNA, 5.8S rRNA, LSU-rRNA)"/>
    <property type="evidence" value="ECO:0007669"/>
    <property type="project" value="TreeGrafter"/>
</dbReference>
<feature type="domain" description="RRM" evidence="9">
    <location>
        <begin position="318"/>
        <end position="427"/>
    </location>
</feature>
<organism evidence="10 11">
    <name type="scientific">Viridothelium virens</name>
    <name type="common">Speckled blister lichen</name>
    <name type="synonym">Trypethelium virens</name>
    <dbReference type="NCBI Taxonomy" id="1048519"/>
    <lineage>
        <taxon>Eukaryota</taxon>
        <taxon>Fungi</taxon>
        <taxon>Dikarya</taxon>
        <taxon>Ascomycota</taxon>
        <taxon>Pezizomycotina</taxon>
        <taxon>Dothideomycetes</taxon>
        <taxon>Dothideomycetes incertae sedis</taxon>
        <taxon>Trypetheliales</taxon>
        <taxon>Trypetheliaceae</taxon>
        <taxon>Viridothelium</taxon>
    </lineage>
</organism>
<dbReference type="PANTHER" id="PTHR23236">
    <property type="entry name" value="EUKARYOTIC TRANSLATION INITIATION FACTOR 4B/4H"/>
    <property type="match status" value="1"/>
</dbReference>
<accession>A0A6A6HJM4</accession>
<evidence type="ECO:0000259" key="9">
    <source>
        <dbReference type="PROSITE" id="PS50102"/>
    </source>
</evidence>
<comment type="function">
    <text evidence="1">Involved in pre-25S rRNA processing.</text>
</comment>
<dbReference type="InterPro" id="IPR035979">
    <property type="entry name" value="RBD_domain_sf"/>
</dbReference>
<feature type="compositionally biased region" description="Low complexity" evidence="8">
    <location>
        <begin position="468"/>
        <end position="486"/>
    </location>
</feature>
<dbReference type="Pfam" id="PF00076">
    <property type="entry name" value="RRM_1"/>
    <property type="match status" value="1"/>
</dbReference>
<dbReference type="OrthoDB" id="442677at2759"/>
<evidence type="ECO:0000256" key="6">
    <source>
        <dbReference type="ARBA" id="ARBA00023242"/>
    </source>
</evidence>
<dbReference type="InterPro" id="IPR012677">
    <property type="entry name" value="Nucleotide-bd_a/b_plait_sf"/>
</dbReference>
<evidence type="ECO:0000313" key="10">
    <source>
        <dbReference type="EMBL" id="KAF2238029.1"/>
    </source>
</evidence>
<evidence type="ECO:0000256" key="7">
    <source>
        <dbReference type="PROSITE-ProRule" id="PRU00176"/>
    </source>
</evidence>
<keyword evidence="11" id="KW-1185">Reference proteome</keyword>
<comment type="subcellular location">
    <subcellularLocation>
        <location evidence="2">Nucleus</location>
        <location evidence="2">Nucleolus</location>
    </subcellularLocation>
</comment>
<dbReference type="GO" id="GO:0005730">
    <property type="term" value="C:nucleolus"/>
    <property type="evidence" value="ECO:0007669"/>
    <property type="project" value="UniProtKB-SubCell"/>
</dbReference>
<dbReference type="PROSITE" id="PS50102">
    <property type="entry name" value="RRM"/>
    <property type="match status" value="1"/>
</dbReference>
<keyword evidence="5 7" id="KW-0694">RNA-binding</keyword>
<gene>
    <name evidence="10" type="ORF">EV356DRAFT_508626</name>
</gene>
<dbReference type="Gene3D" id="3.30.70.330">
    <property type="match status" value="2"/>
</dbReference>
<dbReference type="InterPro" id="IPR000504">
    <property type="entry name" value="RRM_dom"/>
</dbReference>
<evidence type="ECO:0000256" key="2">
    <source>
        <dbReference type="ARBA" id="ARBA00004604"/>
    </source>
</evidence>
<evidence type="ECO:0000256" key="8">
    <source>
        <dbReference type="SAM" id="MobiDB-lite"/>
    </source>
</evidence>
<dbReference type="SMART" id="SM00360">
    <property type="entry name" value="RRM"/>
    <property type="match status" value="1"/>
</dbReference>
<evidence type="ECO:0000256" key="5">
    <source>
        <dbReference type="ARBA" id="ARBA00022884"/>
    </source>
</evidence>
<evidence type="ECO:0000256" key="1">
    <source>
        <dbReference type="ARBA" id="ARBA00002475"/>
    </source>
</evidence>
<name>A0A6A6HJM4_VIRVR</name>
<feature type="region of interest" description="Disordered" evidence="8">
    <location>
        <begin position="521"/>
        <end position="570"/>
    </location>
</feature>
<feature type="compositionally biased region" description="Polar residues" evidence="8">
    <location>
        <begin position="430"/>
        <end position="442"/>
    </location>
</feature>
<dbReference type="Proteomes" id="UP000800092">
    <property type="component" value="Unassembled WGS sequence"/>
</dbReference>
<keyword evidence="6" id="KW-0539">Nucleus</keyword>
<dbReference type="SUPFAM" id="SSF54928">
    <property type="entry name" value="RNA-binding domain, RBD"/>
    <property type="match status" value="2"/>
</dbReference>
<dbReference type="AlphaFoldDB" id="A0A6A6HJM4"/>
<feature type="region of interest" description="Disordered" evidence="8">
    <location>
        <begin position="426"/>
        <end position="507"/>
    </location>
</feature>
<feature type="compositionally biased region" description="Polar residues" evidence="8">
    <location>
        <begin position="137"/>
        <end position="146"/>
    </location>
</feature>
<comment type="similarity">
    <text evidence="3">Belongs to the RRM RBM34 family.</text>
</comment>
<proteinExistence type="inferred from homology"/>
<feature type="compositionally biased region" description="Basic and acidic residues" evidence="8">
    <location>
        <begin position="107"/>
        <end position="120"/>
    </location>
</feature>
<protein>
    <recommendedName>
        <fullName evidence="4">Nucleolar protein 12</fullName>
    </recommendedName>
</protein>